<feature type="transmembrane region" description="Helical" evidence="7">
    <location>
        <begin position="403"/>
        <end position="420"/>
    </location>
</feature>
<dbReference type="GO" id="GO:0016020">
    <property type="term" value="C:membrane"/>
    <property type="evidence" value="ECO:0007669"/>
    <property type="project" value="UniProtKB-SubCell"/>
</dbReference>
<feature type="transmembrane region" description="Helical" evidence="7">
    <location>
        <begin position="120"/>
        <end position="144"/>
    </location>
</feature>
<evidence type="ECO:0000259" key="8">
    <source>
        <dbReference type="Pfam" id="PF00892"/>
    </source>
</evidence>
<name>A0A9W9EQZ6_9EURO</name>
<organism evidence="9 10">
    <name type="scientific">Penicillium alfredii</name>
    <dbReference type="NCBI Taxonomy" id="1506179"/>
    <lineage>
        <taxon>Eukaryota</taxon>
        <taxon>Fungi</taxon>
        <taxon>Dikarya</taxon>
        <taxon>Ascomycota</taxon>
        <taxon>Pezizomycotina</taxon>
        <taxon>Eurotiomycetes</taxon>
        <taxon>Eurotiomycetidae</taxon>
        <taxon>Eurotiales</taxon>
        <taxon>Aspergillaceae</taxon>
        <taxon>Penicillium</taxon>
    </lineage>
</organism>
<evidence type="ECO:0000256" key="4">
    <source>
        <dbReference type="ARBA" id="ARBA00022989"/>
    </source>
</evidence>
<dbReference type="SUPFAM" id="SSF103481">
    <property type="entry name" value="Multidrug resistance efflux transporter EmrE"/>
    <property type="match status" value="2"/>
</dbReference>
<dbReference type="InterPro" id="IPR000620">
    <property type="entry name" value="EamA_dom"/>
</dbReference>
<dbReference type="EMBL" id="JAPMSZ010000010">
    <property type="protein sequence ID" value="KAJ5086331.1"/>
    <property type="molecule type" value="Genomic_DNA"/>
</dbReference>
<evidence type="ECO:0000256" key="2">
    <source>
        <dbReference type="ARBA" id="ARBA00022692"/>
    </source>
</evidence>
<feature type="transmembrane region" description="Helical" evidence="7">
    <location>
        <begin position="305"/>
        <end position="327"/>
    </location>
</feature>
<feature type="transmembrane region" description="Helical" evidence="7">
    <location>
        <begin position="156"/>
        <end position="175"/>
    </location>
</feature>
<dbReference type="Proteomes" id="UP001141434">
    <property type="component" value="Unassembled WGS sequence"/>
</dbReference>
<keyword evidence="3" id="KW-0256">Endoplasmic reticulum</keyword>
<feature type="transmembrane region" description="Helical" evidence="7">
    <location>
        <begin position="216"/>
        <end position="233"/>
    </location>
</feature>
<feature type="transmembrane region" description="Helical" evidence="7">
    <location>
        <begin position="273"/>
        <end position="293"/>
    </location>
</feature>
<dbReference type="GeneID" id="81397332"/>
<dbReference type="InterPro" id="IPR037185">
    <property type="entry name" value="EmrE-like"/>
</dbReference>
<evidence type="ECO:0000256" key="7">
    <source>
        <dbReference type="SAM" id="Phobius"/>
    </source>
</evidence>
<keyword evidence="5 7" id="KW-0472">Membrane</keyword>
<evidence type="ECO:0000256" key="6">
    <source>
        <dbReference type="SAM" id="MobiDB-lite"/>
    </source>
</evidence>
<dbReference type="PANTHER" id="PTHR22911:SF6">
    <property type="entry name" value="SOLUTE CARRIER FAMILY 35 MEMBER G1"/>
    <property type="match status" value="1"/>
</dbReference>
<evidence type="ECO:0000313" key="9">
    <source>
        <dbReference type="EMBL" id="KAJ5086331.1"/>
    </source>
</evidence>
<keyword evidence="10" id="KW-1185">Reference proteome</keyword>
<evidence type="ECO:0000256" key="3">
    <source>
        <dbReference type="ARBA" id="ARBA00022824"/>
    </source>
</evidence>
<feature type="compositionally biased region" description="Basic and acidic residues" evidence="6">
    <location>
        <begin position="11"/>
        <end position="26"/>
    </location>
</feature>
<feature type="transmembrane region" description="Helical" evidence="7">
    <location>
        <begin position="187"/>
        <end position="204"/>
    </location>
</feature>
<comment type="subcellular location">
    <subcellularLocation>
        <location evidence="1">Endoplasmic reticulum membrane</location>
        <topology evidence="1">Multi-pass membrane protein</topology>
    </subcellularLocation>
</comment>
<keyword evidence="4 7" id="KW-1133">Transmembrane helix</keyword>
<keyword evidence="2 7" id="KW-0812">Transmembrane</keyword>
<proteinExistence type="predicted"/>
<reference evidence="9" key="1">
    <citation type="submission" date="2022-11" db="EMBL/GenBank/DDBJ databases">
        <authorList>
            <person name="Petersen C."/>
        </authorList>
    </citation>
    <scope>NUCLEOTIDE SEQUENCE</scope>
    <source>
        <strain evidence="9">IBT 34128</strain>
    </source>
</reference>
<accession>A0A9W9EQZ6</accession>
<comment type="caution">
    <text evidence="9">The sequence shown here is derived from an EMBL/GenBank/DDBJ whole genome shotgun (WGS) entry which is preliminary data.</text>
</comment>
<gene>
    <name evidence="9" type="ORF">NUU61_007638</name>
</gene>
<feature type="transmembrane region" description="Helical" evidence="7">
    <location>
        <begin position="339"/>
        <end position="361"/>
    </location>
</feature>
<feature type="transmembrane region" description="Helical" evidence="7">
    <location>
        <begin position="77"/>
        <end position="100"/>
    </location>
</feature>
<feature type="region of interest" description="Disordered" evidence="6">
    <location>
        <begin position="1"/>
        <end position="56"/>
    </location>
</feature>
<dbReference type="PANTHER" id="PTHR22911">
    <property type="entry name" value="ACYL-MALONYL CONDENSING ENZYME-RELATED"/>
    <property type="match status" value="1"/>
</dbReference>
<dbReference type="RefSeq" id="XP_056508456.1">
    <property type="nucleotide sequence ID" value="XM_056658163.1"/>
</dbReference>
<sequence>MTSPTAGDLPSNRETRIPDPRHKDPDAPLPIEESAGLGNDLDESEPRHIADEEDLEASRPRHAWQARWRGIWVQYKGLVLVTLAQAFAASMNVMTQVLEIHSSMHPFQAGYYSSYQLPGIFYIMRVLFARMSITAVASYFYMWYAHVPAPFGTRPVLGLLLARAVSGFLGVYGLYYSVQYLPLSEATVITFLAPILTCYACSFLIPGETFSRRQQLAGVVSLVGVVLIARPFQKRPSPTAATVLGVVPPPSLPLSLTANAEDSPGAVDSYHHIMATIVAFMGVFGAAGAYTCIRMIGRCAHPLVSVTYFSSATTVISLIAMAAVPSIPFRLPSTSTEWALLTGLGVCGFLLQYLLTAGLAYEPPVEGSRKAGQGSRATAMVYTQMLFAFFYDKVVWGSTLSPVSWAGSALILGCAMYVAVAQEGRPAQDHDDREAYKDDEGECGVH</sequence>
<reference evidence="9" key="2">
    <citation type="journal article" date="2023" name="IMA Fungus">
        <title>Comparative genomic study of the Penicillium genus elucidates a diverse pangenome and 15 lateral gene transfer events.</title>
        <authorList>
            <person name="Petersen C."/>
            <person name="Sorensen T."/>
            <person name="Nielsen M.R."/>
            <person name="Sondergaard T.E."/>
            <person name="Sorensen J.L."/>
            <person name="Fitzpatrick D.A."/>
            <person name="Frisvad J.C."/>
            <person name="Nielsen K.L."/>
        </authorList>
    </citation>
    <scope>NUCLEOTIDE SEQUENCE</scope>
    <source>
        <strain evidence="9">IBT 34128</strain>
    </source>
</reference>
<evidence type="ECO:0000256" key="1">
    <source>
        <dbReference type="ARBA" id="ARBA00004477"/>
    </source>
</evidence>
<protein>
    <recommendedName>
        <fullName evidence="8">EamA domain-containing protein</fullName>
    </recommendedName>
</protein>
<dbReference type="OrthoDB" id="306876at2759"/>
<feature type="domain" description="EamA" evidence="8">
    <location>
        <begin position="124"/>
        <end position="229"/>
    </location>
</feature>
<dbReference type="AlphaFoldDB" id="A0A9W9EQZ6"/>
<feature type="transmembrane region" description="Helical" evidence="7">
    <location>
        <begin position="373"/>
        <end position="391"/>
    </location>
</feature>
<evidence type="ECO:0000256" key="5">
    <source>
        <dbReference type="ARBA" id="ARBA00023136"/>
    </source>
</evidence>
<evidence type="ECO:0000313" key="10">
    <source>
        <dbReference type="Proteomes" id="UP001141434"/>
    </source>
</evidence>
<dbReference type="Pfam" id="PF00892">
    <property type="entry name" value="EamA"/>
    <property type="match status" value="1"/>
</dbReference>